<protein>
    <recommendedName>
        <fullName evidence="4">Secreted protein</fullName>
    </recommendedName>
</protein>
<dbReference type="EMBL" id="JBJXBP010000002">
    <property type="protein sequence ID" value="KAL3846252.1"/>
    <property type="molecule type" value="Genomic_DNA"/>
</dbReference>
<gene>
    <name evidence="2" type="ORF">ACJIZ3_003655</name>
</gene>
<dbReference type="Proteomes" id="UP001634393">
    <property type="component" value="Unassembled WGS sequence"/>
</dbReference>
<organism evidence="2 3">
    <name type="scientific">Penstemon smallii</name>
    <dbReference type="NCBI Taxonomy" id="265156"/>
    <lineage>
        <taxon>Eukaryota</taxon>
        <taxon>Viridiplantae</taxon>
        <taxon>Streptophyta</taxon>
        <taxon>Embryophyta</taxon>
        <taxon>Tracheophyta</taxon>
        <taxon>Spermatophyta</taxon>
        <taxon>Magnoliopsida</taxon>
        <taxon>eudicotyledons</taxon>
        <taxon>Gunneridae</taxon>
        <taxon>Pentapetalae</taxon>
        <taxon>asterids</taxon>
        <taxon>lamiids</taxon>
        <taxon>Lamiales</taxon>
        <taxon>Plantaginaceae</taxon>
        <taxon>Cheloneae</taxon>
        <taxon>Penstemon</taxon>
    </lineage>
</organism>
<name>A0ABD3UB50_9LAMI</name>
<keyword evidence="1" id="KW-0732">Signal</keyword>
<evidence type="ECO:0008006" key="4">
    <source>
        <dbReference type="Google" id="ProtNLM"/>
    </source>
</evidence>
<sequence>MVFNSLLLCLFYSLKFFNITRFYSSPINILCCNLNYRQNITFPNLFSSETLYKLNNIPAGFEYYIYLGSVIEINRK</sequence>
<reference evidence="2 3" key="1">
    <citation type="submission" date="2024-12" db="EMBL/GenBank/DDBJ databases">
        <title>The unique morphological basis and parallel evolutionary history of personate flowers in Penstemon.</title>
        <authorList>
            <person name="Depatie T.H."/>
            <person name="Wessinger C.A."/>
        </authorList>
    </citation>
    <scope>NUCLEOTIDE SEQUENCE [LARGE SCALE GENOMIC DNA]</scope>
    <source>
        <strain evidence="2">WTNN_2</strain>
        <tissue evidence="2">Leaf</tissue>
    </source>
</reference>
<evidence type="ECO:0000256" key="1">
    <source>
        <dbReference type="SAM" id="SignalP"/>
    </source>
</evidence>
<evidence type="ECO:0000313" key="2">
    <source>
        <dbReference type="EMBL" id="KAL3846252.1"/>
    </source>
</evidence>
<keyword evidence="3" id="KW-1185">Reference proteome</keyword>
<accession>A0ABD3UB50</accession>
<evidence type="ECO:0000313" key="3">
    <source>
        <dbReference type="Proteomes" id="UP001634393"/>
    </source>
</evidence>
<proteinExistence type="predicted"/>
<comment type="caution">
    <text evidence="2">The sequence shown here is derived from an EMBL/GenBank/DDBJ whole genome shotgun (WGS) entry which is preliminary data.</text>
</comment>
<dbReference type="AlphaFoldDB" id="A0ABD3UB50"/>
<feature type="chain" id="PRO_5044865148" description="Secreted protein" evidence="1">
    <location>
        <begin position="23"/>
        <end position="76"/>
    </location>
</feature>
<feature type="signal peptide" evidence="1">
    <location>
        <begin position="1"/>
        <end position="22"/>
    </location>
</feature>